<proteinExistence type="predicted"/>
<name>A0A423P0H3_PSEFL</name>
<protein>
    <submittedName>
        <fullName evidence="1">Uncharacterized protein</fullName>
    </submittedName>
</protein>
<evidence type="ECO:0000313" key="2">
    <source>
        <dbReference type="Proteomes" id="UP000283619"/>
    </source>
</evidence>
<accession>A0A423P0H3</accession>
<organism evidence="1 2">
    <name type="scientific">Pseudomonas fluorescens</name>
    <dbReference type="NCBI Taxonomy" id="294"/>
    <lineage>
        <taxon>Bacteria</taxon>
        <taxon>Pseudomonadati</taxon>
        <taxon>Pseudomonadota</taxon>
        <taxon>Gammaproteobacteria</taxon>
        <taxon>Pseudomonadales</taxon>
        <taxon>Pseudomonadaceae</taxon>
        <taxon>Pseudomonas</taxon>
    </lineage>
</organism>
<gene>
    <name evidence="1" type="ORF">BK673_22910</name>
</gene>
<dbReference type="EMBL" id="MOBZ01000019">
    <property type="protein sequence ID" value="ROO04207.1"/>
    <property type="molecule type" value="Genomic_DNA"/>
</dbReference>
<sequence>MNAQVKALAAPVLREAVKGVLYVGKLEGKAHGEVTYDNSAVGDVVTLHVETTTGNNFKDQTTLTAATVGKLLLFAIPKDVFEKKLVPGATASLRYSVTRAGNISVSPVLTVQLEL</sequence>
<dbReference type="AlphaFoldDB" id="A0A423P0H3"/>
<comment type="caution">
    <text evidence="1">The sequence shown here is derived from an EMBL/GenBank/DDBJ whole genome shotgun (WGS) entry which is preliminary data.</text>
</comment>
<dbReference type="Proteomes" id="UP000283619">
    <property type="component" value="Unassembled WGS sequence"/>
</dbReference>
<reference evidence="1 2" key="1">
    <citation type="submission" date="2016-10" db="EMBL/GenBank/DDBJ databases">
        <title>Comparative genome analysis of multiple Pseudomonas spp. focuses on biocontrol and plant growth promoting traits.</title>
        <authorList>
            <person name="Tao X.-Y."/>
            <person name="Taylor C.G."/>
        </authorList>
    </citation>
    <scope>NUCLEOTIDE SEQUENCE [LARGE SCALE GENOMIC DNA]</scope>
    <source>
        <strain evidence="1 2">36G2</strain>
    </source>
</reference>
<dbReference type="RefSeq" id="WP_139353565.1">
    <property type="nucleotide sequence ID" value="NZ_MOBZ01000019.1"/>
</dbReference>
<evidence type="ECO:0000313" key="1">
    <source>
        <dbReference type="EMBL" id="ROO04207.1"/>
    </source>
</evidence>